<gene>
    <name evidence="1" type="ORF">GCM10022236_27170</name>
</gene>
<comment type="caution">
    <text evidence="1">The sequence shown here is derived from an EMBL/GenBank/DDBJ whole genome shotgun (WGS) entry which is preliminary data.</text>
</comment>
<organism evidence="1 2">
    <name type="scientific">Microlunatus ginsengisoli</name>
    <dbReference type="NCBI Taxonomy" id="363863"/>
    <lineage>
        <taxon>Bacteria</taxon>
        <taxon>Bacillati</taxon>
        <taxon>Actinomycetota</taxon>
        <taxon>Actinomycetes</taxon>
        <taxon>Propionibacteriales</taxon>
        <taxon>Propionibacteriaceae</taxon>
        <taxon>Microlunatus</taxon>
    </lineage>
</organism>
<dbReference type="RefSeq" id="WP_344805347.1">
    <property type="nucleotide sequence ID" value="NZ_BAABAB010000017.1"/>
</dbReference>
<reference evidence="2" key="1">
    <citation type="journal article" date="2019" name="Int. J. Syst. Evol. Microbiol.">
        <title>The Global Catalogue of Microorganisms (GCM) 10K type strain sequencing project: providing services to taxonomists for standard genome sequencing and annotation.</title>
        <authorList>
            <consortium name="The Broad Institute Genomics Platform"/>
            <consortium name="The Broad Institute Genome Sequencing Center for Infectious Disease"/>
            <person name="Wu L."/>
            <person name="Ma J."/>
        </authorList>
    </citation>
    <scope>NUCLEOTIDE SEQUENCE [LARGE SCALE GENOMIC DNA]</scope>
    <source>
        <strain evidence="2">JCM 16929</strain>
    </source>
</reference>
<dbReference type="Proteomes" id="UP001501490">
    <property type="component" value="Unassembled WGS sequence"/>
</dbReference>
<dbReference type="EMBL" id="BAABAB010000017">
    <property type="protein sequence ID" value="GAA3623323.1"/>
    <property type="molecule type" value="Genomic_DNA"/>
</dbReference>
<proteinExistence type="predicted"/>
<keyword evidence="2" id="KW-1185">Reference proteome</keyword>
<protein>
    <submittedName>
        <fullName evidence="1">Uncharacterized protein</fullName>
    </submittedName>
</protein>
<evidence type="ECO:0000313" key="2">
    <source>
        <dbReference type="Proteomes" id="UP001501490"/>
    </source>
</evidence>
<accession>A0ABP7A1Y7</accession>
<sequence>MITPWMARALAELADAEARAIRLPEVNATALWPTAAGFVSAGPIPVATSPSPTRAVFRAAPRAYLLVGPQATPRGVAKRARELLFPVGAPAAPTAVAAANDEVLAAALFRIATELTFGAAVALSPAELDKHWTVGTLFPLPVWATDAANVRTWHVDVDRITAAIGQVAPAPSAELTAVRDAARLLHSYDATTSAAVFKGPAALDAALAVRAGLATLIGGAGFSAATEGTRLAGESRWNPYAMLFRLLETSIALDTNGPAANRPAAVAAFAAAYWADLTGPERAVVGDTSAGHAWFRRLWTWWGRAVPQADLKTALGLGAVDDLAQRAPGVVGELEPPILGVTGLPVPSAALMKTAMPVMAYGRQVNFIGVGYPKDNPNLFGVSYAGTVKTGQYLIPRTGVTPPMDPAVIPGANAAQKARTQQQYGRILTAIGAAEGELDAGASYDRGMCSLGYQQWSMHQPLEGPVLFERLKRNGPVYYDLVVRALGIETGITSVGSPSATGAGPADLDDKSCFYTLSPAAAPVQHIAPGEMNDAAILDVRTNVFDWSQAADKSWHTGKRGILMAARWSVAARYGIELWQTQAEAGFHRIARAAGYVRSVGETPLWQPVLALPTIPAGTGPNGIAKPLELFATEGLLGLVVDMMVNTPGHLGAAMRRAVLRTLGALQQPVVAGVPVARLPLDDLFAHTLATSFLAERHYFGTNIWVVRNKKRQLDHVDNRRGAEIDVAHERVRLLVGLFGTASSLTSPAVDPALAKLLRDAEIPATPLISVTAPVDWP</sequence>
<name>A0ABP7A1Y7_9ACTN</name>
<evidence type="ECO:0000313" key="1">
    <source>
        <dbReference type="EMBL" id="GAA3623323.1"/>
    </source>
</evidence>